<gene>
    <name evidence="2" type="ORF">ATE80_11760</name>
</gene>
<dbReference type="STRING" id="936756.ATE80_11760"/>
<comment type="caution">
    <text evidence="2">The sequence shown here is derived from an EMBL/GenBank/DDBJ whole genome shotgun (WGS) entry which is preliminary data.</text>
</comment>
<keyword evidence="3" id="KW-1185">Reference proteome</keyword>
<evidence type="ECO:0000313" key="3">
    <source>
        <dbReference type="Proteomes" id="UP000054011"/>
    </source>
</evidence>
<dbReference type="AlphaFoldDB" id="A0A100Y6H6"/>
<dbReference type="OrthoDB" id="3987725at2"/>
<proteinExistence type="predicted"/>
<evidence type="ECO:0000313" key="2">
    <source>
        <dbReference type="EMBL" id="KUH38550.1"/>
    </source>
</evidence>
<accession>A0A100Y6H6</accession>
<reference evidence="2 3" key="1">
    <citation type="submission" date="2015-11" db="EMBL/GenBank/DDBJ databases">
        <title>Genome-wide analysis reveals the secondary metabolome in Streptomyces kanasensis ZX01.</title>
        <authorList>
            <person name="Zhang G."/>
            <person name="Han L."/>
            <person name="Feng J."/>
            <person name="Zhang X."/>
        </authorList>
    </citation>
    <scope>NUCLEOTIDE SEQUENCE [LARGE SCALE GENOMIC DNA]</scope>
    <source>
        <strain evidence="2 3">ZX01</strain>
    </source>
</reference>
<protein>
    <submittedName>
        <fullName evidence="2">Uncharacterized protein</fullName>
    </submittedName>
</protein>
<organism evidence="2 3">
    <name type="scientific">Streptomyces kanasensis</name>
    <dbReference type="NCBI Taxonomy" id="936756"/>
    <lineage>
        <taxon>Bacteria</taxon>
        <taxon>Bacillati</taxon>
        <taxon>Actinomycetota</taxon>
        <taxon>Actinomycetes</taxon>
        <taxon>Kitasatosporales</taxon>
        <taxon>Streptomycetaceae</taxon>
        <taxon>Streptomyces</taxon>
    </lineage>
</organism>
<name>A0A100Y6H6_9ACTN</name>
<dbReference type="EMBL" id="LNSV01000024">
    <property type="protein sequence ID" value="KUH38550.1"/>
    <property type="molecule type" value="Genomic_DNA"/>
</dbReference>
<feature type="region of interest" description="Disordered" evidence="1">
    <location>
        <begin position="368"/>
        <end position="398"/>
    </location>
</feature>
<dbReference type="Proteomes" id="UP000054011">
    <property type="component" value="Unassembled WGS sequence"/>
</dbReference>
<evidence type="ECO:0000256" key="1">
    <source>
        <dbReference type="SAM" id="MobiDB-lite"/>
    </source>
</evidence>
<sequence>MTPPTDEIRHGQRLRLRDVAALDDHSFALYIGERFDQLVTAAIADADGRLRPAQHTVLRAPERLQQLRDALTFAEGDLQVGVERMTYQHDARAARTASLLRRVRTALHEVNREAAARHAGARRREAGAEPPVTDVIVTARSWLVDALPDHFHRHLAQTLADAGLPARAAAVDVFDTVEEGWRDGHLAAPRTPQVDELLAKGPVAFRGLVADDARAQGARVAALRHPLLQRRWGQALAELTDLTVPVARASSNSALGPLPDGVYDMPEIDAYRIFNARRFLTAVWQRQSEHKRLLHQYASAVTEARRTAPEEDLRRRAVGAAIDRLVNEQPAAAARVVTGLCPHITGDGLIELSARDRADLKRRLVAEARSAAQTPRPLDTALPPVPPARTVLPATAVR</sequence>
<dbReference type="RefSeq" id="WP_058942140.1">
    <property type="nucleotide sequence ID" value="NZ_LNSV01000024.1"/>
</dbReference>